<name>I0IN72_LEPFC</name>
<evidence type="ECO:0000313" key="2">
    <source>
        <dbReference type="Proteomes" id="UP000007382"/>
    </source>
</evidence>
<reference evidence="2" key="2">
    <citation type="submission" date="2012-03" db="EMBL/GenBank/DDBJ databases">
        <title>The complete genome sequence of the pioneer microbe on fresh volcanic deposit, Leptospirillum ferrooxidans strain C2-3.</title>
        <authorList>
            <person name="Fujimura R."/>
            <person name="Sato Y."/>
            <person name="Nishizawa T."/>
            <person name="Nanba K."/>
            <person name="Oshima K."/>
            <person name="Hattori M."/>
            <person name="Kamijo T."/>
            <person name="Ohta H."/>
        </authorList>
    </citation>
    <scope>NUCLEOTIDE SEQUENCE [LARGE SCALE GENOMIC DNA]</scope>
    <source>
        <strain evidence="2">C2-3</strain>
    </source>
</reference>
<dbReference type="Gene3D" id="1.25.10.90">
    <property type="match status" value="1"/>
</dbReference>
<dbReference type="PATRIC" id="fig|1162668.3.peg.1179"/>
<dbReference type="CDD" id="cd06561">
    <property type="entry name" value="AlkD_like"/>
    <property type="match status" value="1"/>
</dbReference>
<dbReference type="OrthoDB" id="9775346at2"/>
<sequence>MENPTEKILKELLAHRDDGVAAVHSGWRKSGSPGQYLGVKKAVRRRIAKQYRGLSVSAISELFSSNVLDLRSVGALILLETFRKVDAREQERIFREFLDYRHLIDDWELVDDLSPVLIGTISNGAMTPELELLATSSRMWDRRMAMVSTLWSVRKGDLDLPYHLSRMLSGDPEILVRKAIGWVLREAGKKDPERLRRFLREQGKFLSRTTMGVAVERFGKEERKLFRQDCGN</sequence>
<dbReference type="InterPro" id="IPR016024">
    <property type="entry name" value="ARM-type_fold"/>
</dbReference>
<proteinExistence type="predicted"/>
<dbReference type="HOGENOM" id="CLU_079880_0_0_0"/>
<dbReference type="RefSeq" id="WP_014449212.1">
    <property type="nucleotide sequence ID" value="NC_017094.1"/>
</dbReference>
<dbReference type="EMBL" id="AP012342">
    <property type="protein sequence ID" value="BAM06721.1"/>
    <property type="molecule type" value="Genomic_DNA"/>
</dbReference>
<dbReference type="Pfam" id="PF08713">
    <property type="entry name" value="DNA_alkylation"/>
    <property type="match status" value="1"/>
</dbReference>
<dbReference type="SUPFAM" id="SSF48371">
    <property type="entry name" value="ARM repeat"/>
    <property type="match status" value="1"/>
</dbReference>
<dbReference type="InterPro" id="IPR014825">
    <property type="entry name" value="DNA_alkylation"/>
</dbReference>
<evidence type="ECO:0008006" key="3">
    <source>
        <dbReference type="Google" id="ProtNLM"/>
    </source>
</evidence>
<keyword evidence="2" id="KW-1185">Reference proteome</keyword>
<evidence type="ECO:0000313" key="1">
    <source>
        <dbReference type="EMBL" id="BAM06721.1"/>
    </source>
</evidence>
<dbReference type="PANTHER" id="PTHR34070:SF1">
    <property type="entry name" value="DNA ALKYLATION REPAIR PROTEIN"/>
    <property type="match status" value="1"/>
</dbReference>
<dbReference type="Proteomes" id="UP000007382">
    <property type="component" value="Chromosome"/>
</dbReference>
<gene>
    <name evidence="1" type="ordered locus">LFE_1018</name>
</gene>
<dbReference type="AlphaFoldDB" id="I0IN72"/>
<dbReference type="eggNOG" id="COG4912">
    <property type="taxonomic scope" value="Bacteria"/>
</dbReference>
<dbReference type="KEGG" id="lfc:LFE_1018"/>
<accession>I0IN72</accession>
<reference evidence="1 2" key="1">
    <citation type="journal article" date="2012" name="J. Bacteriol.">
        <title>Complete Genome Sequence of Leptospirillum ferrooxidans Strain C2-3, Isolated from a Fresh Volcanic Ash Deposit on the Island of Miyake, Japan.</title>
        <authorList>
            <person name="Fujimura R."/>
            <person name="Sato Y."/>
            <person name="Nishizawa T."/>
            <person name="Oshima K."/>
            <person name="Kim S.-W."/>
            <person name="Hattori M."/>
            <person name="Kamijo T."/>
            <person name="Ohta H."/>
        </authorList>
    </citation>
    <scope>NUCLEOTIDE SEQUENCE [LARGE SCALE GENOMIC DNA]</scope>
    <source>
        <strain evidence="1 2">C2-3</strain>
    </source>
</reference>
<dbReference type="PANTHER" id="PTHR34070">
    <property type="entry name" value="ARMADILLO-TYPE FOLD"/>
    <property type="match status" value="1"/>
</dbReference>
<organism evidence="1 2">
    <name type="scientific">Leptospirillum ferrooxidans (strain C2-3)</name>
    <dbReference type="NCBI Taxonomy" id="1162668"/>
    <lineage>
        <taxon>Bacteria</taxon>
        <taxon>Pseudomonadati</taxon>
        <taxon>Nitrospirota</taxon>
        <taxon>Nitrospiria</taxon>
        <taxon>Nitrospirales</taxon>
        <taxon>Nitrospiraceae</taxon>
        <taxon>Leptospirillum</taxon>
    </lineage>
</organism>
<protein>
    <recommendedName>
        <fullName evidence="3">DNA alkylation repair enzyme</fullName>
    </recommendedName>
</protein>